<evidence type="ECO:0000256" key="3">
    <source>
        <dbReference type="ARBA" id="ARBA00023163"/>
    </source>
</evidence>
<dbReference type="Proteomes" id="UP000075680">
    <property type="component" value="Unassembled WGS sequence"/>
</dbReference>
<dbReference type="SUPFAM" id="SSF52172">
    <property type="entry name" value="CheY-like"/>
    <property type="match status" value="1"/>
</dbReference>
<gene>
    <name evidence="8" type="primary">qseB_2</name>
    <name evidence="8" type="ORF">AVENLUH5627_02567</name>
</gene>
<dbReference type="GO" id="GO:0000976">
    <property type="term" value="F:transcription cis-regulatory region binding"/>
    <property type="evidence" value="ECO:0007669"/>
    <property type="project" value="TreeGrafter"/>
</dbReference>
<dbReference type="SMART" id="SM00862">
    <property type="entry name" value="Trans_reg_C"/>
    <property type="match status" value="1"/>
</dbReference>
<dbReference type="CDD" id="cd00383">
    <property type="entry name" value="trans_reg_C"/>
    <property type="match status" value="1"/>
</dbReference>
<dbReference type="InterPro" id="IPR016032">
    <property type="entry name" value="Sig_transdc_resp-reg_C-effctor"/>
</dbReference>
<comment type="caution">
    <text evidence="8">The sequence shown here is derived from an EMBL/GenBank/DDBJ whole genome shotgun (WGS) entry which is preliminary data.</text>
</comment>
<dbReference type="InterPro" id="IPR011006">
    <property type="entry name" value="CheY-like_superfamily"/>
</dbReference>
<feature type="modified residue" description="4-aspartylphosphate" evidence="4">
    <location>
        <position position="58"/>
    </location>
</feature>
<dbReference type="AlphaFoldDB" id="A0A150HMN1"/>
<keyword evidence="4" id="KW-0597">Phosphoprotein</keyword>
<sequence length="226" mass="26032">MDYRLSGQRIFLVEDDLMLGESLSEILQAQGAEVNWHKNAERVMSCLQTSSYDLMILDIGLPKISGFELLAQLREMQQDLPVLILSARDMIQDRVYGLDLGADDYVLKPFDLSELLARIRVLIRRRCGRAQTKIKIGDVCLDPNSHQVSYLNQAVNLSRQEYRLLKLLMENIGQVITRDRLESTLLDKNELESNALEVHIHHLRKKIFPQFIRTIRGVGYLVQVEV</sequence>
<reference evidence="8 9" key="1">
    <citation type="journal article" date="2016" name="Sci. Rep.">
        <title>Genomic and phenotypic characterization of the species Acinetobacter venetianus.</title>
        <authorList>
            <person name="Fondi M."/>
            <person name="Maida I."/>
            <person name="Perrin E."/>
            <person name="Orlandini V."/>
            <person name="La Torre L."/>
            <person name="Bosi E."/>
            <person name="Negroni A."/>
            <person name="Zanaroli G."/>
            <person name="Fava F."/>
            <person name="Decorosi F."/>
            <person name="Giovannetti L."/>
            <person name="Viti C."/>
            <person name="Vaneechoutte M."/>
            <person name="Dijkshoorn L."/>
            <person name="Fani R."/>
        </authorList>
    </citation>
    <scope>NUCLEOTIDE SEQUENCE [LARGE SCALE GENOMIC DNA]</scope>
    <source>
        <strain evidence="8 9">LUH5627</strain>
    </source>
</reference>
<evidence type="ECO:0000256" key="4">
    <source>
        <dbReference type="PROSITE-ProRule" id="PRU00169"/>
    </source>
</evidence>
<evidence type="ECO:0000313" key="9">
    <source>
        <dbReference type="Proteomes" id="UP000075680"/>
    </source>
</evidence>
<evidence type="ECO:0000259" key="7">
    <source>
        <dbReference type="PROSITE" id="PS51755"/>
    </source>
</evidence>
<keyword evidence="3" id="KW-0804">Transcription</keyword>
<dbReference type="SUPFAM" id="SSF46894">
    <property type="entry name" value="C-terminal effector domain of the bipartite response regulators"/>
    <property type="match status" value="1"/>
</dbReference>
<dbReference type="PROSITE" id="PS50110">
    <property type="entry name" value="RESPONSE_REGULATORY"/>
    <property type="match status" value="1"/>
</dbReference>
<evidence type="ECO:0000256" key="5">
    <source>
        <dbReference type="PROSITE-ProRule" id="PRU01091"/>
    </source>
</evidence>
<dbReference type="RefSeq" id="WP_061519280.1">
    <property type="nucleotide sequence ID" value="NZ_JRUE01000206.1"/>
</dbReference>
<dbReference type="Gene3D" id="1.10.10.10">
    <property type="entry name" value="Winged helix-like DNA-binding domain superfamily/Winged helix DNA-binding domain"/>
    <property type="match status" value="1"/>
</dbReference>
<dbReference type="InterPro" id="IPR036388">
    <property type="entry name" value="WH-like_DNA-bd_sf"/>
</dbReference>
<dbReference type="Gene3D" id="6.10.250.690">
    <property type="match status" value="1"/>
</dbReference>
<dbReference type="EMBL" id="JRUE01000206">
    <property type="protein sequence ID" value="KXZ66556.1"/>
    <property type="molecule type" value="Genomic_DNA"/>
</dbReference>
<dbReference type="InterPro" id="IPR039420">
    <property type="entry name" value="WalR-like"/>
</dbReference>
<dbReference type="Pfam" id="PF00486">
    <property type="entry name" value="Trans_reg_C"/>
    <property type="match status" value="1"/>
</dbReference>
<dbReference type="PROSITE" id="PS51755">
    <property type="entry name" value="OMPR_PHOB"/>
    <property type="match status" value="1"/>
</dbReference>
<dbReference type="CDD" id="cd17624">
    <property type="entry name" value="REC_OmpR_PmrA-like"/>
    <property type="match status" value="1"/>
</dbReference>
<evidence type="ECO:0000256" key="1">
    <source>
        <dbReference type="ARBA" id="ARBA00023015"/>
    </source>
</evidence>
<dbReference type="GO" id="GO:0005829">
    <property type="term" value="C:cytosol"/>
    <property type="evidence" value="ECO:0007669"/>
    <property type="project" value="TreeGrafter"/>
</dbReference>
<dbReference type="PATRIC" id="fig|52133.18.peg.2635"/>
<dbReference type="InterPro" id="IPR001789">
    <property type="entry name" value="Sig_transdc_resp-reg_receiver"/>
</dbReference>
<dbReference type="Pfam" id="PF00072">
    <property type="entry name" value="Response_reg"/>
    <property type="match status" value="1"/>
</dbReference>
<dbReference type="GO" id="GO:0032993">
    <property type="term" value="C:protein-DNA complex"/>
    <property type="evidence" value="ECO:0007669"/>
    <property type="project" value="TreeGrafter"/>
</dbReference>
<keyword evidence="2 5" id="KW-0238">DNA-binding</keyword>
<dbReference type="GO" id="GO:0006355">
    <property type="term" value="P:regulation of DNA-templated transcription"/>
    <property type="evidence" value="ECO:0007669"/>
    <property type="project" value="InterPro"/>
</dbReference>
<feature type="domain" description="OmpR/PhoB-type" evidence="7">
    <location>
        <begin position="131"/>
        <end position="224"/>
    </location>
</feature>
<keyword evidence="1" id="KW-0805">Transcription regulation</keyword>
<proteinExistence type="predicted"/>
<dbReference type="GO" id="GO:0000156">
    <property type="term" value="F:phosphorelay response regulator activity"/>
    <property type="evidence" value="ECO:0007669"/>
    <property type="project" value="TreeGrafter"/>
</dbReference>
<dbReference type="InterPro" id="IPR001867">
    <property type="entry name" value="OmpR/PhoB-type_DNA-bd"/>
</dbReference>
<organism evidence="8 9">
    <name type="scientific">Acinetobacter venetianus</name>
    <dbReference type="NCBI Taxonomy" id="52133"/>
    <lineage>
        <taxon>Bacteria</taxon>
        <taxon>Pseudomonadati</taxon>
        <taxon>Pseudomonadota</taxon>
        <taxon>Gammaproteobacteria</taxon>
        <taxon>Moraxellales</taxon>
        <taxon>Moraxellaceae</taxon>
        <taxon>Acinetobacter</taxon>
    </lineage>
</organism>
<dbReference type="Gene3D" id="3.40.50.2300">
    <property type="match status" value="1"/>
</dbReference>
<feature type="DNA-binding region" description="OmpR/PhoB-type" evidence="5">
    <location>
        <begin position="131"/>
        <end position="224"/>
    </location>
</feature>
<protein>
    <submittedName>
        <fullName evidence="8">Transcriptional regulatory protein QseB</fullName>
    </submittedName>
</protein>
<feature type="domain" description="Response regulatory" evidence="6">
    <location>
        <begin position="9"/>
        <end position="123"/>
    </location>
</feature>
<evidence type="ECO:0000313" key="8">
    <source>
        <dbReference type="EMBL" id="KXZ66556.1"/>
    </source>
</evidence>
<name>A0A150HMN1_9GAMM</name>
<dbReference type="SMART" id="SM00448">
    <property type="entry name" value="REC"/>
    <property type="match status" value="1"/>
</dbReference>
<dbReference type="PANTHER" id="PTHR48111:SF67">
    <property type="entry name" value="TRANSCRIPTIONAL REGULATORY PROTEIN TCTD"/>
    <property type="match status" value="1"/>
</dbReference>
<accession>A0A150HMN1</accession>
<evidence type="ECO:0000259" key="6">
    <source>
        <dbReference type="PROSITE" id="PS50110"/>
    </source>
</evidence>
<dbReference type="PANTHER" id="PTHR48111">
    <property type="entry name" value="REGULATOR OF RPOS"/>
    <property type="match status" value="1"/>
</dbReference>
<evidence type="ECO:0000256" key="2">
    <source>
        <dbReference type="ARBA" id="ARBA00023125"/>
    </source>
</evidence>